<organism evidence="1 2">
    <name type="scientific">Agaricus bisporus var. burnettii (strain JB137-S8 / ATCC MYA-4627 / FGSC 10392)</name>
    <name type="common">White button mushroom</name>
    <dbReference type="NCBI Taxonomy" id="597362"/>
    <lineage>
        <taxon>Eukaryota</taxon>
        <taxon>Fungi</taxon>
        <taxon>Dikarya</taxon>
        <taxon>Basidiomycota</taxon>
        <taxon>Agaricomycotina</taxon>
        <taxon>Agaricomycetes</taxon>
        <taxon>Agaricomycetidae</taxon>
        <taxon>Agaricales</taxon>
        <taxon>Agaricineae</taxon>
        <taxon>Agaricaceae</taxon>
        <taxon>Agaricus</taxon>
    </lineage>
</organism>
<dbReference type="HOGENOM" id="CLU_3147088_0_0_1"/>
<evidence type="ECO:0000313" key="2">
    <source>
        <dbReference type="Proteomes" id="UP000008493"/>
    </source>
</evidence>
<protein>
    <submittedName>
        <fullName evidence="1">Uncharacterized protein</fullName>
    </submittedName>
</protein>
<dbReference type="KEGG" id="abp:AGABI1DRAFT88319"/>
<sequence length="49" mass="5399">PRTGDPDCPPRQVGELIWVSDAPLLGIDKNPPPTVQTFSVNCLMTIRRP</sequence>
<accession>K5WU06</accession>
<dbReference type="AlphaFoldDB" id="K5WU06"/>
<dbReference type="EMBL" id="JH971556">
    <property type="protein sequence ID" value="EKM74223.1"/>
    <property type="molecule type" value="Genomic_DNA"/>
</dbReference>
<proteinExistence type="predicted"/>
<keyword evidence="2" id="KW-1185">Reference proteome</keyword>
<dbReference type="InParanoid" id="K5WU06"/>
<reference evidence="2" key="1">
    <citation type="journal article" date="2012" name="Proc. Natl. Acad. Sci. U.S.A.">
        <title>Genome sequence of the button mushroom Agaricus bisporus reveals mechanisms governing adaptation to a humic-rich ecological niche.</title>
        <authorList>
            <person name="Morin E."/>
            <person name="Kohler A."/>
            <person name="Baker A.R."/>
            <person name="Foulongne-Oriol M."/>
            <person name="Lombard V."/>
            <person name="Nagy L.G."/>
            <person name="Ohm R.A."/>
            <person name="Patyshakuliyeva A."/>
            <person name="Brun A."/>
            <person name="Aerts A.L."/>
            <person name="Bailey A.M."/>
            <person name="Billette C."/>
            <person name="Coutinho P.M."/>
            <person name="Deakin G."/>
            <person name="Doddapaneni H."/>
            <person name="Floudas D."/>
            <person name="Grimwood J."/>
            <person name="Hilden K."/>
            <person name="Kuees U."/>
            <person name="LaButti K.M."/>
            <person name="Lapidus A."/>
            <person name="Lindquist E.A."/>
            <person name="Lucas S.M."/>
            <person name="Murat C."/>
            <person name="Riley R.W."/>
            <person name="Salamov A.A."/>
            <person name="Schmutz J."/>
            <person name="Subramanian V."/>
            <person name="Woesten H.A.B."/>
            <person name="Xu J."/>
            <person name="Eastwood D.C."/>
            <person name="Foster G.D."/>
            <person name="Sonnenberg A.S."/>
            <person name="Cullen D."/>
            <person name="de Vries R.P."/>
            <person name="Lundell T."/>
            <person name="Hibbett D.S."/>
            <person name="Henrissat B."/>
            <person name="Burton K.S."/>
            <person name="Kerrigan R.W."/>
            <person name="Challen M.P."/>
            <person name="Grigoriev I.V."/>
            <person name="Martin F."/>
        </authorList>
    </citation>
    <scope>NUCLEOTIDE SEQUENCE [LARGE SCALE GENOMIC DNA]</scope>
    <source>
        <strain evidence="2">JB137-S8 / ATCC MYA-4627 / FGSC 10392</strain>
    </source>
</reference>
<feature type="non-terminal residue" evidence="1">
    <location>
        <position position="1"/>
    </location>
</feature>
<name>K5WU06_AGABU</name>
<dbReference type="RefSeq" id="XP_007335138.1">
    <property type="nucleotide sequence ID" value="XM_007335076.1"/>
</dbReference>
<gene>
    <name evidence="1" type="ORF">AGABI1DRAFT_88319</name>
</gene>
<evidence type="ECO:0000313" key="1">
    <source>
        <dbReference type="EMBL" id="EKM74223.1"/>
    </source>
</evidence>
<dbReference type="Proteomes" id="UP000008493">
    <property type="component" value="Unassembled WGS sequence"/>
</dbReference>
<dbReference type="GeneID" id="18832277"/>